<dbReference type="EMBL" id="QSRJ01000006">
    <property type="protein sequence ID" value="RGL10078.1"/>
    <property type="molecule type" value="Genomic_DNA"/>
</dbReference>
<evidence type="ECO:0000313" key="2">
    <source>
        <dbReference type="Proteomes" id="UP000260943"/>
    </source>
</evidence>
<protein>
    <submittedName>
        <fullName evidence="1">Uncharacterized protein</fullName>
    </submittedName>
</protein>
<dbReference type="AlphaFoldDB" id="A0A3E4QST6"/>
<gene>
    <name evidence="1" type="ORF">DXC81_05680</name>
</gene>
<dbReference type="RefSeq" id="WP_117679581.1">
    <property type="nucleotide sequence ID" value="NZ_CAJJKC010000001.1"/>
</dbReference>
<name>A0A3E4QST6_9ACTN</name>
<proteinExistence type="predicted"/>
<sequence length="300" mass="32152">MKEMMGAKSPSALWTAEISRRGLLCAAGSLAFASLTGCSRGAAGGGSGNGLAGNGDDDPSDLSGVTITIEPPAPASEVIMVENACRLAEGEPTAEDTLLRALGYSEPAFSLADRLPDGMTRDDVYYFDLMGMGAGEVKNSQMPCEVAEDTTLPEGFTYLVVDVSIRNPLDEKVNFNTAGCMLGVYSANDDPALTFEGIDANTYPRTEFDQVGYAGEGAFSIFTGADNPLWVSGYDGPGPMQPGDPVGDFWRDLWIIPQKRYQFYYVVSDEDLQREGLAWLISPRPDIDGAHTYAYKVELA</sequence>
<accession>A0A3E4QST6</accession>
<comment type="caution">
    <text evidence="1">The sequence shown here is derived from an EMBL/GenBank/DDBJ whole genome shotgun (WGS) entry which is preliminary data.</text>
</comment>
<evidence type="ECO:0000313" key="1">
    <source>
        <dbReference type="EMBL" id="RGL10078.1"/>
    </source>
</evidence>
<dbReference type="Proteomes" id="UP000260943">
    <property type="component" value="Unassembled WGS sequence"/>
</dbReference>
<reference evidence="1 2" key="1">
    <citation type="submission" date="2018-08" db="EMBL/GenBank/DDBJ databases">
        <title>A genome reference for cultivated species of the human gut microbiota.</title>
        <authorList>
            <person name="Zou Y."/>
            <person name="Xue W."/>
            <person name="Luo G."/>
        </authorList>
    </citation>
    <scope>NUCLEOTIDE SEQUENCE [LARGE SCALE GENOMIC DNA]</scope>
    <source>
        <strain evidence="1 2">TF08-14</strain>
    </source>
</reference>
<organism evidence="1 2">
    <name type="scientific">Collinsella tanakaei</name>
    <dbReference type="NCBI Taxonomy" id="626935"/>
    <lineage>
        <taxon>Bacteria</taxon>
        <taxon>Bacillati</taxon>
        <taxon>Actinomycetota</taxon>
        <taxon>Coriobacteriia</taxon>
        <taxon>Coriobacteriales</taxon>
        <taxon>Coriobacteriaceae</taxon>
        <taxon>Collinsella</taxon>
    </lineage>
</organism>